<evidence type="ECO:0000256" key="6">
    <source>
        <dbReference type="SAM" id="MobiDB-lite"/>
    </source>
</evidence>
<keyword evidence="3" id="KW-0238">DNA-binding</keyword>
<evidence type="ECO:0000256" key="1">
    <source>
        <dbReference type="ARBA" id="ARBA00004123"/>
    </source>
</evidence>
<dbReference type="InterPro" id="IPR045843">
    <property type="entry name" value="IND-like"/>
</dbReference>
<feature type="compositionally biased region" description="Polar residues" evidence="6">
    <location>
        <begin position="220"/>
        <end position="252"/>
    </location>
</feature>
<organism evidence="8 9">
    <name type="scientific">Kalanchoe fedtschenkoi</name>
    <name type="common">Lavender scallops</name>
    <name type="synonym">South American air plant</name>
    <dbReference type="NCBI Taxonomy" id="63787"/>
    <lineage>
        <taxon>Eukaryota</taxon>
        <taxon>Viridiplantae</taxon>
        <taxon>Streptophyta</taxon>
        <taxon>Embryophyta</taxon>
        <taxon>Tracheophyta</taxon>
        <taxon>Spermatophyta</taxon>
        <taxon>Magnoliopsida</taxon>
        <taxon>eudicotyledons</taxon>
        <taxon>Gunneridae</taxon>
        <taxon>Pentapetalae</taxon>
        <taxon>Saxifragales</taxon>
        <taxon>Crassulaceae</taxon>
        <taxon>Kalanchoe</taxon>
    </lineage>
</organism>
<dbReference type="PANTHER" id="PTHR45914:SF60">
    <property type="entry name" value="TRANSCRIPTION FACTOR RSL2-LIKE"/>
    <property type="match status" value="1"/>
</dbReference>
<sequence length="347" mass="37912">MSDGEWDSCVGIFLNDDAGFMLHQLFNDEVGKGSCSSSVVAPASWSSVEHNTNLAEANQSFFPFFTNSCPLSSHYDLSHHCGVGVVPSQSHEKYYVTESDDTRQLNNTGFPVQSCVMDVDVSPVPSFSDAIGEDPTFLNNLELCQLQPDMLTSVPNSQMGLKRKAENSAFQSAQRDIISAESPTKKSRAMKDGGSGGKSKTQSKKNLKTSSGGSDDEAIDNSSCKQMSGSYNSEDDSNAGTSSDSKLVASNDQKGKKTARRGSAIDPQSLYARKRRERINDRLRILQNLVPNGTKVDISTMLEEAVHYVKFLQTQIKLLSSDDMWMYAPIAFNGVDIGLDRKISQIL</sequence>
<feature type="domain" description="BHLH" evidence="7">
    <location>
        <begin position="263"/>
        <end position="312"/>
    </location>
</feature>
<keyword evidence="4" id="KW-0804">Transcription</keyword>
<accession>A0A7N0TPY1</accession>
<keyword evidence="5" id="KW-0539">Nucleus</keyword>
<dbReference type="GO" id="GO:0003700">
    <property type="term" value="F:DNA-binding transcription factor activity"/>
    <property type="evidence" value="ECO:0007669"/>
    <property type="project" value="InterPro"/>
</dbReference>
<feature type="region of interest" description="Disordered" evidence="6">
    <location>
        <begin position="162"/>
        <end position="270"/>
    </location>
</feature>
<evidence type="ECO:0000256" key="3">
    <source>
        <dbReference type="ARBA" id="ARBA00023125"/>
    </source>
</evidence>
<dbReference type="GO" id="GO:0003677">
    <property type="term" value="F:DNA binding"/>
    <property type="evidence" value="ECO:0007669"/>
    <property type="project" value="UniProtKB-KW"/>
</dbReference>
<name>A0A7N0TPY1_KALFE</name>
<dbReference type="Pfam" id="PF00010">
    <property type="entry name" value="HLH"/>
    <property type="match status" value="1"/>
</dbReference>
<dbReference type="FunFam" id="4.10.280.10:FF:000022">
    <property type="entry name" value="Basic helix-loop-helix transcription factor"/>
    <property type="match status" value="1"/>
</dbReference>
<dbReference type="GO" id="GO:0005634">
    <property type="term" value="C:nucleus"/>
    <property type="evidence" value="ECO:0007669"/>
    <property type="project" value="UniProtKB-SubCell"/>
</dbReference>
<comment type="subcellular location">
    <subcellularLocation>
        <location evidence="1">Nucleus</location>
    </subcellularLocation>
</comment>
<dbReference type="PANTHER" id="PTHR45914">
    <property type="entry name" value="TRANSCRIPTION FACTOR HEC3-RELATED"/>
    <property type="match status" value="1"/>
</dbReference>
<keyword evidence="2" id="KW-0805">Transcription regulation</keyword>
<dbReference type="Gramene" id="Kaladp0042s0110.1.v1.1">
    <property type="protein sequence ID" value="Kaladp0042s0110.1.v1.1"/>
    <property type="gene ID" value="Kaladp0042s0110.v1.1"/>
</dbReference>
<dbReference type="CDD" id="cd11454">
    <property type="entry name" value="bHLH_AtIND_like"/>
    <property type="match status" value="1"/>
</dbReference>
<dbReference type="Gene3D" id="4.10.280.10">
    <property type="entry name" value="Helix-loop-helix DNA-binding domain"/>
    <property type="match status" value="1"/>
</dbReference>
<dbReference type="EnsemblPlants" id="Kaladp0042s0110.1.v1.1">
    <property type="protein sequence ID" value="Kaladp0042s0110.1.v1.1"/>
    <property type="gene ID" value="Kaladp0042s0110.v1.1"/>
</dbReference>
<evidence type="ECO:0000256" key="4">
    <source>
        <dbReference type="ARBA" id="ARBA00023163"/>
    </source>
</evidence>
<dbReference type="AlphaFoldDB" id="A0A7N0TPY1"/>
<dbReference type="InterPro" id="IPR011598">
    <property type="entry name" value="bHLH_dom"/>
</dbReference>
<evidence type="ECO:0000259" key="7">
    <source>
        <dbReference type="PROSITE" id="PS50888"/>
    </source>
</evidence>
<dbReference type="GO" id="GO:0048766">
    <property type="term" value="P:root hair initiation"/>
    <property type="evidence" value="ECO:0007669"/>
    <property type="project" value="UniProtKB-ARBA"/>
</dbReference>
<dbReference type="PROSITE" id="PS50888">
    <property type="entry name" value="BHLH"/>
    <property type="match status" value="1"/>
</dbReference>
<evidence type="ECO:0000313" key="8">
    <source>
        <dbReference type="EnsemblPlants" id="Kaladp0042s0110.1.v1.1"/>
    </source>
</evidence>
<dbReference type="SUPFAM" id="SSF47459">
    <property type="entry name" value="HLH, helix-loop-helix DNA-binding domain"/>
    <property type="match status" value="1"/>
</dbReference>
<evidence type="ECO:0000313" key="9">
    <source>
        <dbReference type="Proteomes" id="UP000594263"/>
    </source>
</evidence>
<dbReference type="Proteomes" id="UP000594263">
    <property type="component" value="Unplaced"/>
</dbReference>
<reference evidence="8" key="1">
    <citation type="submission" date="2021-01" db="UniProtKB">
        <authorList>
            <consortium name="EnsemblPlants"/>
        </authorList>
    </citation>
    <scope>IDENTIFICATION</scope>
</reference>
<dbReference type="GO" id="GO:0046983">
    <property type="term" value="F:protein dimerization activity"/>
    <property type="evidence" value="ECO:0007669"/>
    <property type="project" value="InterPro"/>
</dbReference>
<evidence type="ECO:0000256" key="5">
    <source>
        <dbReference type="ARBA" id="ARBA00023242"/>
    </source>
</evidence>
<keyword evidence="9" id="KW-1185">Reference proteome</keyword>
<proteinExistence type="predicted"/>
<protein>
    <recommendedName>
        <fullName evidence="7">BHLH domain-containing protein</fullName>
    </recommendedName>
</protein>
<dbReference type="InterPro" id="IPR036638">
    <property type="entry name" value="HLH_DNA-bd_sf"/>
</dbReference>
<evidence type="ECO:0000256" key="2">
    <source>
        <dbReference type="ARBA" id="ARBA00023015"/>
    </source>
</evidence>
<dbReference type="SMART" id="SM00353">
    <property type="entry name" value="HLH"/>
    <property type="match status" value="1"/>
</dbReference>